<dbReference type="SUPFAM" id="SSF103473">
    <property type="entry name" value="MFS general substrate transporter"/>
    <property type="match status" value="1"/>
</dbReference>
<keyword evidence="3 5" id="KW-1133">Transmembrane helix</keyword>
<dbReference type="Gene3D" id="1.20.1250.20">
    <property type="entry name" value="MFS general substrate transporter like domains"/>
    <property type="match status" value="2"/>
</dbReference>
<dbReference type="RefSeq" id="WP_083948895.1">
    <property type="nucleotide sequence ID" value="NZ_CP015007.1"/>
</dbReference>
<dbReference type="Proteomes" id="UP000577697">
    <property type="component" value="Unassembled WGS sequence"/>
</dbReference>
<organism evidence="7 9">
    <name type="scientific">Aminobacter aminovorans</name>
    <name type="common">Chelatobacter heintzii</name>
    <dbReference type="NCBI Taxonomy" id="83263"/>
    <lineage>
        <taxon>Bacteria</taxon>
        <taxon>Pseudomonadati</taxon>
        <taxon>Pseudomonadota</taxon>
        <taxon>Alphaproteobacteria</taxon>
        <taxon>Hyphomicrobiales</taxon>
        <taxon>Phyllobacteriaceae</taxon>
        <taxon>Aminobacter</taxon>
    </lineage>
</organism>
<feature type="transmembrane region" description="Helical" evidence="5">
    <location>
        <begin position="12"/>
        <end position="29"/>
    </location>
</feature>
<reference evidence="7 9" key="1">
    <citation type="submission" date="2016-03" db="EMBL/GenBank/DDBJ databases">
        <title>Complete genome of Aminobacter aminovorans KCTC 2477.</title>
        <authorList>
            <person name="Kim K.M."/>
        </authorList>
    </citation>
    <scope>NUCLEOTIDE SEQUENCE [LARGE SCALE GENOMIC DNA]</scope>
    <source>
        <strain evidence="7 9">KCTC 2477</strain>
        <plasmid evidence="7 9">pAA02</plasmid>
    </source>
</reference>
<evidence type="ECO:0000256" key="2">
    <source>
        <dbReference type="ARBA" id="ARBA00022692"/>
    </source>
</evidence>
<dbReference type="Proteomes" id="UP000075755">
    <property type="component" value="Plasmid pAA02"/>
</dbReference>
<feature type="transmembrane region" description="Helical" evidence="5">
    <location>
        <begin position="369"/>
        <end position="389"/>
    </location>
</feature>
<evidence type="ECO:0000313" key="7">
    <source>
        <dbReference type="EMBL" id="AMS45169.1"/>
    </source>
</evidence>
<dbReference type="InterPro" id="IPR000849">
    <property type="entry name" value="Sugar_P_transporter"/>
</dbReference>
<dbReference type="PANTHER" id="PTHR11662:SF446">
    <property type="entry name" value="SODIUM-DEPENDENT PHOSPHATE TRANSPORT PROTEIN 1, CHLOROPLASTIC"/>
    <property type="match status" value="1"/>
</dbReference>
<dbReference type="InterPro" id="IPR050382">
    <property type="entry name" value="MFS_Na/Anion_cotransporter"/>
</dbReference>
<dbReference type="PANTHER" id="PTHR11662">
    <property type="entry name" value="SOLUTE CARRIER FAMILY 17"/>
    <property type="match status" value="1"/>
</dbReference>
<evidence type="ECO:0000256" key="5">
    <source>
        <dbReference type="SAM" id="Phobius"/>
    </source>
</evidence>
<feature type="transmembrane region" description="Helical" evidence="5">
    <location>
        <begin position="332"/>
        <end position="357"/>
    </location>
</feature>
<feature type="transmembrane region" description="Helical" evidence="5">
    <location>
        <begin position="395"/>
        <end position="416"/>
    </location>
</feature>
<reference evidence="8 10" key="2">
    <citation type="submission" date="2020-08" db="EMBL/GenBank/DDBJ databases">
        <title>Genomic Encyclopedia of Type Strains, Phase IV (KMG-IV): sequencing the most valuable type-strain genomes for metagenomic binning, comparative biology and taxonomic classification.</title>
        <authorList>
            <person name="Goeker M."/>
        </authorList>
    </citation>
    <scope>NUCLEOTIDE SEQUENCE [LARGE SCALE GENOMIC DNA]</scope>
    <source>
        <strain evidence="8 10">DSM 10368</strain>
    </source>
</reference>
<evidence type="ECO:0000313" key="8">
    <source>
        <dbReference type="EMBL" id="MBB3705073.1"/>
    </source>
</evidence>
<dbReference type="EMBL" id="CP015007">
    <property type="protein sequence ID" value="AMS45169.1"/>
    <property type="molecule type" value="Genomic_DNA"/>
</dbReference>
<accession>A0AAC8YW79</accession>
<keyword evidence="4 5" id="KW-0472">Membrane</keyword>
<gene>
    <name evidence="7" type="ORF">AA2016_6271</name>
    <name evidence="8" type="ORF">FHS67_001383</name>
</gene>
<geneLocation type="plasmid" evidence="7 9">
    <name>pAA02</name>
</geneLocation>
<comment type="subcellular location">
    <subcellularLocation>
        <location evidence="1">Membrane</location>
        <topology evidence="1">Multi-pass membrane protein</topology>
    </subcellularLocation>
</comment>
<feature type="transmembrane region" description="Helical" evidence="5">
    <location>
        <begin position="234"/>
        <end position="254"/>
    </location>
</feature>
<evidence type="ECO:0000313" key="9">
    <source>
        <dbReference type="Proteomes" id="UP000075755"/>
    </source>
</evidence>
<feature type="transmembrane region" description="Helical" evidence="5">
    <location>
        <begin position="307"/>
        <end position="326"/>
    </location>
</feature>
<dbReference type="GO" id="GO:0022857">
    <property type="term" value="F:transmembrane transporter activity"/>
    <property type="evidence" value="ECO:0007669"/>
    <property type="project" value="InterPro"/>
</dbReference>
<dbReference type="GO" id="GO:0016020">
    <property type="term" value="C:membrane"/>
    <property type="evidence" value="ECO:0007669"/>
    <property type="project" value="UniProtKB-SubCell"/>
</dbReference>
<evidence type="ECO:0000256" key="4">
    <source>
        <dbReference type="ARBA" id="ARBA00023136"/>
    </source>
</evidence>
<keyword evidence="2 5" id="KW-0812">Transmembrane</keyword>
<proteinExistence type="predicted"/>
<dbReference type="InterPro" id="IPR020846">
    <property type="entry name" value="MFS_dom"/>
</dbReference>
<evidence type="ECO:0000313" key="10">
    <source>
        <dbReference type="Proteomes" id="UP000577697"/>
    </source>
</evidence>
<dbReference type="CDD" id="cd17319">
    <property type="entry name" value="MFS_ExuT_GudP_like"/>
    <property type="match status" value="1"/>
</dbReference>
<feature type="domain" description="Major facilitator superfamily (MFS) profile" evidence="6">
    <location>
        <begin position="16"/>
        <end position="421"/>
    </location>
</feature>
<dbReference type="PROSITE" id="PS50850">
    <property type="entry name" value="MFS"/>
    <property type="match status" value="1"/>
</dbReference>
<evidence type="ECO:0000256" key="3">
    <source>
        <dbReference type="ARBA" id="ARBA00022989"/>
    </source>
</evidence>
<sequence>MEHARTKRLRRLQWSSVALLVGMGIINYFDRSTVSIASHQISTDLGLTATQMGLIFSAFSWAYAFAQLPTGALLDRTGAKVTLGLGLTAWSVAQALCGLTSSMWQLLAARAALGVGEAPQYIGGVKAVSDWFIVKDRGLPTGIFLASTTIGSMLAPPLLTLLMVAWGWRAMFVIMGVAGLVLAVIWFLSYRDRSSASLSSEERSYFADDAYGQVEDLTITAADWRGLFKQSTTWGIALGFIGVMYMVTLTLAWLPGYLERERSLSVVATGWVLMIPYFFATIGMFSSGYLADRLVAGNWHPLASRKLPLCLGLVGCAVFAILAVLAESTVASIAYLSVAMFSVNLAGGSAWGLVSVAAPRHLVASLGSIQNFIGFFGGAFAPFVTGWIVDKTQSFSAAFMIAAAIACLSALAYATLVRRPVWAGVQPKPAFGYRPERKARLT</sequence>
<dbReference type="PIRSF" id="PIRSF002808">
    <property type="entry name" value="Hexose_phosphate_transp"/>
    <property type="match status" value="1"/>
</dbReference>
<name>A0AAC8YW79_AMIAI</name>
<feature type="transmembrane region" description="Helical" evidence="5">
    <location>
        <begin position="170"/>
        <end position="190"/>
    </location>
</feature>
<dbReference type="InterPro" id="IPR011701">
    <property type="entry name" value="MFS"/>
</dbReference>
<dbReference type="KEGG" id="aak:AA2016_6271"/>
<dbReference type="AlphaFoldDB" id="A0AAC8YW79"/>
<keyword evidence="10" id="KW-1185">Reference proteome</keyword>
<protein>
    <submittedName>
        <fullName evidence="8">MFS family permease</fullName>
    </submittedName>
    <submittedName>
        <fullName evidence="7">Major facilitator superfamily MFS_1</fullName>
    </submittedName>
</protein>
<keyword evidence="7" id="KW-0614">Plasmid</keyword>
<dbReference type="EMBL" id="JACICB010000004">
    <property type="protein sequence ID" value="MBB3705073.1"/>
    <property type="molecule type" value="Genomic_DNA"/>
</dbReference>
<feature type="transmembrane region" description="Helical" evidence="5">
    <location>
        <begin position="143"/>
        <end position="164"/>
    </location>
</feature>
<feature type="transmembrane region" description="Helical" evidence="5">
    <location>
        <begin position="266"/>
        <end position="286"/>
    </location>
</feature>
<dbReference type="Pfam" id="PF07690">
    <property type="entry name" value="MFS_1"/>
    <property type="match status" value="1"/>
</dbReference>
<dbReference type="InterPro" id="IPR036259">
    <property type="entry name" value="MFS_trans_sf"/>
</dbReference>
<evidence type="ECO:0000259" key="6">
    <source>
        <dbReference type="PROSITE" id="PS50850"/>
    </source>
</evidence>
<feature type="transmembrane region" description="Helical" evidence="5">
    <location>
        <begin position="49"/>
        <end position="66"/>
    </location>
</feature>
<evidence type="ECO:0000256" key="1">
    <source>
        <dbReference type="ARBA" id="ARBA00004141"/>
    </source>
</evidence>